<protein>
    <recommendedName>
        <fullName evidence="3">Peptide chain release factor 1</fullName>
    </recommendedName>
</protein>
<name>A0A1G4WR99_9MYCO</name>
<evidence type="ECO:0000313" key="2">
    <source>
        <dbReference type="Proteomes" id="UP000199707"/>
    </source>
</evidence>
<dbReference type="RefSeq" id="WP_090361227.1">
    <property type="nucleotide sequence ID" value="NZ_FMUB01000009.1"/>
</dbReference>
<dbReference type="Proteomes" id="UP000199707">
    <property type="component" value="Unassembled WGS sequence"/>
</dbReference>
<organism evidence="1 2">
    <name type="scientific">Mycolicibacterium fluoranthenivorans</name>
    <dbReference type="NCBI Taxonomy" id="258505"/>
    <lineage>
        <taxon>Bacteria</taxon>
        <taxon>Bacillati</taxon>
        <taxon>Actinomycetota</taxon>
        <taxon>Actinomycetes</taxon>
        <taxon>Mycobacteriales</taxon>
        <taxon>Mycobacteriaceae</taxon>
        <taxon>Mycolicibacterium</taxon>
    </lineage>
</organism>
<accession>A0A1G4WR99</accession>
<gene>
    <name evidence="1" type="ORF">SAMN02799620_04450</name>
</gene>
<dbReference type="STRING" id="1502745.SAMN02799620_04450"/>
<dbReference type="InterPro" id="IPR040701">
    <property type="entry name" value="Bact_RF_family2"/>
</dbReference>
<sequence length="382" mass="40096">MKTDAVRSLTDAPGPFVSLLVDDSHDTHDAVEQAEARWTGIGRQLEDRYVADDVIAALKRAVLHSTPVIGRKGRLVIAGPDTVLVNEQLDHAPPATLVRVSDYPYLLPLLELTVAHPAYVVASVDHLGADLTVHDRQNVHTEAVEGPGYPVHKPAAAGWHGYGDVERSTEEAVRMNVRSVADRITELVTTSGAEVVFVSGEVRARTDVISALPAHIGTHAVALPAGAHGCRATESELADAIAAEFARRQHTVTEAVLDRFQAEDARGSGLAVQGLPAVCAALRDGAVDTLIVGPLGSATVVSGRDRTTIAADADSLSESGEAPCRIAPADEVLPFVAVSTDASVVRADDEVALADGIAAMRRYPVRSTAGATAVRQPQSSEA</sequence>
<dbReference type="AlphaFoldDB" id="A0A1G4WR99"/>
<dbReference type="Pfam" id="PF18844">
    <property type="entry name" value="baeRF_family2"/>
    <property type="match status" value="1"/>
</dbReference>
<dbReference type="EMBL" id="FMUB01000009">
    <property type="protein sequence ID" value="SCX27876.1"/>
    <property type="molecule type" value="Genomic_DNA"/>
</dbReference>
<proteinExistence type="predicted"/>
<evidence type="ECO:0008006" key="3">
    <source>
        <dbReference type="Google" id="ProtNLM"/>
    </source>
</evidence>
<reference evidence="2" key="1">
    <citation type="submission" date="2016-10" db="EMBL/GenBank/DDBJ databases">
        <authorList>
            <person name="Varghese N."/>
            <person name="Submissions S."/>
        </authorList>
    </citation>
    <scope>NUCLEOTIDE SEQUENCE [LARGE SCALE GENOMIC DNA]</scope>
    <source>
        <strain evidence="2">UNC267MFSha1.1M11</strain>
    </source>
</reference>
<evidence type="ECO:0000313" key="1">
    <source>
        <dbReference type="EMBL" id="SCX27876.1"/>
    </source>
</evidence>